<protein>
    <submittedName>
        <fullName evidence="1">IS30 family transposase</fullName>
    </submittedName>
</protein>
<evidence type="ECO:0000313" key="1">
    <source>
        <dbReference type="EMBL" id="RFA32775.1"/>
    </source>
</evidence>
<dbReference type="AlphaFoldDB" id="A0A3E0WLG5"/>
<gene>
    <name evidence="1" type="ORF">CAI16_16890</name>
</gene>
<accession>A0A3E0WLG5</accession>
<dbReference type="EMBL" id="NFZX01000052">
    <property type="protein sequence ID" value="RFA32775.1"/>
    <property type="molecule type" value="Genomic_DNA"/>
</dbReference>
<organism evidence="1 2">
    <name type="scientific">Virgibacillus dokdonensis</name>
    <dbReference type="NCBI Taxonomy" id="302167"/>
    <lineage>
        <taxon>Bacteria</taxon>
        <taxon>Bacillati</taxon>
        <taxon>Bacillota</taxon>
        <taxon>Bacilli</taxon>
        <taxon>Bacillales</taxon>
        <taxon>Bacillaceae</taxon>
        <taxon>Virgibacillus</taxon>
    </lineage>
</organism>
<reference evidence="1 2" key="1">
    <citation type="submission" date="2017-05" db="EMBL/GenBank/DDBJ databases">
        <title>Virgibacillus sp. AK90 isolated from a saltern of Kakinada, India.</title>
        <authorList>
            <person name="Gupta V."/>
            <person name="Sidhu C."/>
            <person name="Korpole S."/>
            <person name="Pinnaka A.K."/>
        </authorList>
    </citation>
    <scope>NUCLEOTIDE SEQUENCE [LARGE SCALE GENOMIC DNA]</scope>
    <source>
        <strain evidence="1 2">AK90</strain>
    </source>
</reference>
<feature type="non-terminal residue" evidence="1">
    <location>
        <position position="1"/>
    </location>
</feature>
<comment type="caution">
    <text evidence="1">The sequence shown here is derived from an EMBL/GenBank/DDBJ whole genome shotgun (WGS) entry which is preliminary data.</text>
</comment>
<name>A0A3E0WLG5_9BACI</name>
<dbReference type="Proteomes" id="UP000256488">
    <property type="component" value="Unassembled WGS sequence"/>
</dbReference>
<proteinExistence type="predicted"/>
<sequence length="67" mass="7868">EHSNGLLRRNGLPKDMDFNPITQTYISEVALRRNNIPRKSLGYKTPMECFMSHVDKEFDQNMLSRLI</sequence>
<evidence type="ECO:0000313" key="2">
    <source>
        <dbReference type="Proteomes" id="UP000256488"/>
    </source>
</evidence>